<evidence type="ECO:0000313" key="1">
    <source>
        <dbReference type="EMBL" id="CAH3115495.1"/>
    </source>
</evidence>
<name>A0ABN8NMW5_9CNID</name>
<sequence>MRFSTANCACSGDGQRFISTPDKPTKVFVGSNVSLVWRYYKPSHLTLIKVAFGYWKSPGYVYPRMITVNGTTNTPTVTAGYESAIIWAGNLTNSLAAFVLHDIQPTDRTVDFGIHLEFGYRYNPLRDSVQVKVEQKRDRQRFISTPDNPTKVFIGGNVSLVWRYYQPAHLTLIYVAFGYWKSPGYIYPRIIIINGTTNIPQVTAGYDTAISWAGNPESSLAAFVVYNIQQTDESVVFGIHLEFGYKYNPLQLRT</sequence>
<proteinExistence type="predicted"/>
<dbReference type="EMBL" id="CALNXK010000028">
    <property type="protein sequence ID" value="CAH3115495.1"/>
    <property type="molecule type" value="Genomic_DNA"/>
</dbReference>
<keyword evidence="2" id="KW-1185">Reference proteome</keyword>
<protein>
    <submittedName>
        <fullName evidence="1">Uncharacterized protein</fullName>
    </submittedName>
</protein>
<reference evidence="1 2" key="1">
    <citation type="submission" date="2022-05" db="EMBL/GenBank/DDBJ databases">
        <authorList>
            <consortium name="Genoscope - CEA"/>
            <person name="William W."/>
        </authorList>
    </citation>
    <scope>NUCLEOTIDE SEQUENCE [LARGE SCALE GENOMIC DNA]</scope>
</reference>
<organism evidence="1 2">
    <name type="scientific">Porites lobata</name>
    <dbReference type="NCBI Taxonomy" id="104759"/>
    <lineage>
        <taxon>Eukaryota</taxon>
        <taxon>Metazoa</taxon>
        <taxon>Cnidaria</taxon>
        <taxon>Anthozoa</taxon>
        <taxon>Hexacorallia</taxon>
        <taxon>Scleractinia</taxon>
        <taxon>Fungiina</taxon>
        <taxon>Poritidae</taxon>
        <taxon>Porites</taxon>
    </lineage>
</organism>
<accession>A0ABN8NMW5</accession>
<gene>
    <name evidence="1" type="ORF">PLOB_00023712</name>
</gene>
<dbReference type="Proteomes" id="UP001159405">
    <property type="component" value="Unassembled WGS sequence"/>
</dbReference>
<evidence type="ECO:0000313" key="2">
    <source>
        <dbReference type="Proteomes" id="UP001159405"/>
    </source>
</evidence>
<comment type="caution">
    <text evidence="1">The sequence shown here is derived from an EMBL/GenBank/DDBJ whole genome shotgun (WGS) entry which is preliminary data.</text>
</comment>